<dbReference type="GO" id="GO:0005524">
    <property type="term" value="F:ATP binding"/>
    <property type="evidence" value="ECO:0007669"/>
    <property type="project" value="UniProtKB-KW"/>
</dbReference>
<evidence type="ECO:0000256" key="2">
    <source>
        <dbReference type="ARBA" id="ARBA00006168"/>
    </source>
</evidence>
<dbReference type="STRING" id="105984.A0A427XST6"/>
<dbReference type="PANTHER" id="PTHR12172">
    <property type="entry name" value="CELL CYCLE CHECKPOINT PROTEIN RAD17"/>
    <property type="match status" value="1"/>
</dbReference>
<keyword evidence="6" id="KW-0539">Nucleus</keyword>
<dbReference type="Proteomes" id="UP000279236">
    <property type="component" value="Unassembled WGS sequence"/>
</dbReference>
<evidence type="ECO:0000313" key="10">
    <source>
        <dbReference type="EMBL" id="RSH81873.1"/>
    </source>
</evidence>
<dbReference type="GeneID" id="39592611"/>
<dbReference type="Pfam" id="PF25812">
    <property type="entry name" value="RAD24_helical"/>
    <property type="match status" value="1"/>
</dbReference>
<dbReference type="Gene3D" id="3.40.50.300">
    <property type="entry name" value="P-loop containing nucleotide triphosphate hydrolases"/>
    <property type="match status" value="1"/>
</dbReference>
<dbReference type="AlphaFoldDB" id="A0A427XST6"/>
<dbReference type="SUPFAM" id="SSF52540">
    <property type="entry name" value="P-loop containing nucleoside triphosphate hydrolases"/>
    <property type="match status" value="1"/>
</dbReference>
<reference evidence="10 11" key="1">
    <citation type="submission" date="2018-11" db="EMBL/GenBank/DDBJ databases">
        <title>Genome sequence of Apiotrichum porosum DSM 27194.</title>
        <authorList>
            <person name="Aliyu H."/>
            <person name="Gorte O."/>
            <person name="Ochsenreither K."/>
        </authorList>
    </citation>
    <scope>NUCLEOTIDE SEQUENCE [LARGE SCALE GENOMIC DNA]</scope>
    <source>
        <strain evidence="10 11">DSM 27194</strain>
    </source>
</reference>
<evidence type="ECO:0000256" key="1">
    <source>
        <dbReference type="ARBA" id="ARBA00004123"/>
    </source>
</evidence>
<dbReference type="RefSeq" id="XP_028476328.1">
    <property type="nucleotide sequence ID" value="XM_028623395.1"/>
</dbReference>
<dbReference type="InterPro" id="IPR027417">
    <property type="entry name" value="P-loop_NTPase"/>
</dbReference>
<dbReference type="OrthoDB" id="10265971at2759"/>
<dbReference type="InterPro" id="IPR004582">
    <property type="entry name" value="Checkpoint_prot_Rad17_Rad24"/>
</dbReference>
<feature type="region of interest" description="Disordered" evidence="8">
    <location>
        <begin position="436"/>
        <end position="460"/>
    </location>
</feature>
<evidence type="ECO:0000256" key="6">
    <source>
        <dbReference type="ARBA" id="ARBA00023242"/>
    </source>
</evidence>
<dbReference type="GO" id="GO:0000077">
    <property type="term" value="P:DNA damage checkpoint signaling"/>
    <property type="evidence" value="ECO:0007669"/>
    <property type="project" value="TreeGrafter"/>
</dbReference>
<feature type="region of interest" description="Disordered" evidence="8">
    <location>
        <begin position="725"/>
        <end position="784"/>
    </location>
</feature>
<feature type="domain" description="Checkpoint protein RAD24-like helical bundle" evidence="9">
    <location>
        <begin position="478"/>
        <end position="586"/>
    </location>
</feature>
<keyword evidence="5" id="KW-0067">ATP-binding</keyword>
<feature type="compositionally biased region" description="Basic and acidic residues" evidence="8">
    <location>
        <begin position="109"/>
        <end position="121"/>
    </location>
</feature>
<keyword evidence="11" id="KW-1185">Reference proteome</keyword>
<comment type="caution">
    <text evidence="10">The sequence shown here is derived from an EMBL/GenBank/DDBJ whole genome shotgun (WGS) entry which is preliminary data.</text>
</comment>
<dbReference type="GO" id="GO:0003682">
    <property type="term" value="F:chromatin binding"/>
    <property type="evidence" value="ECO:0007669"/>
    <property type="project" value="TreeGrafter"/>
</dbReference>
<sequence length="784" mass="84162">MPPKKGSPSGKSRTNAAPKRMGSLSSFQPMLNFARVPSGGVSTSSPASASGSTSNATTGPSVRPASGRSVSGPVASTSKSMPPPPLPRRGQAKSVPAPAAKGRPATKSTGDKGKGKLKMEDNEVVEVISSDEDDMPKKRRRPAPSAGKEPAVDMDKAAMWTDIFGPETEAELAPGKARITKVREWLYEAIHGVPEAAVHSQGYSPSTARILLVTGPAGIGKATTVRLLASQLGIDLVEWTEGVEERHLGVGFETESAISKLSSFLSRNAYPALNLGLGASSSSQTQMHRPRALLMTSLPNIGHQATRTAFHDALLSFCHNYTPSSCPLIIVHSESGQGGRAEESWMDRERGGYEGILEVVGREVKDGPWCAEIEFLSLAPTFLTKALNRVLGLAISDPAKRPSPGAVQLISLSANGDLRSAINSLQMLCSGSVLKNKKRKTGESREKATGRGSRGGRGTKVDVSDEIRAALDAVTRREQSLNLFHALGKVFYNKRLDDPTTDNDDQEAIAAIRKLALDDPLPPHLGEFERRKSMVQMETFIPTIPVDTSMFALWLHHNIPQFCTDVEQVSSIMDDLCGADLMRTEDDIWQSSPQAIAYALHLTVRGTLMGLPSPVPRNHQKVVKPQFFESYHTERANTSLLDVATGHLARKAVSASIAYADGEADDGPPWGGTESKLVLATETVPMAVKIQSLSRKPLLPISVQPLALQPYSAYSSGMFLGEELSSVSRQGEEDESFDATAAGEDGLGVVPDARHPGLWDEDADGKQGKEQLGWLEDDDIEDFD</sequence>
<dbReference type="GO" id="GO:0005634">
    <property type="term" value="C:nucleus"/>
    <property type="evidence" value="ECO:0007669"/>
    <property type="project" value="UniProtKB-SubCell"/>
</dbReference>
<comment type="subcellular location">
    <subcellularLocation>
        <location evidence="1">Nucleus</location>
    </subcellularLocation>
</comment>
<dbReference type="InterPro" id="IPR057927">
    <property type="entry name" value="RAD24-like_helical"/>
</dbReference>
<keyword evidence="4" id="KW-0227">DNA damage</keyword>
<dbReference type="Pfam" id="PF03215">
    <property type="entry name" value="Rad17"/>
    <property type="match status" value="1"/>
</dbReference>
<proteinExistence type="inferred from homology"/>
<organism evidence="10 11">
    <name type="scientific">Apiotrichum porosum</name>
    <dbReference type="NCBI Taxonomy" id="105984"/>
    <lineage>
        <taxon>Eukaryota</taxon>
        <taxon>Fungi</taxon>
        <taxon>Dikarya</taxon>
        <taxon>Basidiomycota</taxon>
        <taxon>Agaricomycotina</taxon>
        <taxon>Tremellomycetes</taxon>
        <taxon>Trichosporonales</taxon>
        <taxon>Trichosporonaceae</taxon>
        <taxon>Apiotrichum</taxon>
    </lineage>
</organism>
<feature type="compositionally biased region" description="Basic and acidic residues" evidence="8">
    <location>
        <begin position="752"/>
        <end position="769"/>
    </location>
</feature>
<evidence type="ECO:0000313" key="11">
    <source>
        <dbReference type="Proteomes" id="UP000279236"/>
    </source>
</evidence>
<dbReference type="GO" id="GO:0033314">
    <property type="term" value="P:mitotic DNA replication checkpoint signaling"/>
    <property type="evidence" value="ECO:0007669"/>
    <property type="project" value="TreeGrafter"/>
</dbReference>
<protein>
    <submittedName>
        <fullName evidence="10">Cell cycle checkpoint protein rad17</fullName>
    </submittedName>
</protein>
<dbReference type="EMBL" id="RSCE01000006">
    <property type="protein sequence ID" value="RSH81873.1"/>
    <property type="molecule type" value="Genomic_DNA"/>
</dbReference>
<dbReference type="PANTHER" id="PTHR12172:SF0">
    <property type="entry name" value="CELL CYCLE CHECKPOINT PROTEIN RAD17"/>
    <property type="match status" value="1"/>
</dbReference>
<evidence type="ECO:0000256" key="3">
    <source>
        <dbReference type="ARBA" id="ARBA00022741"/>
    </source>
</evidence>
<dbReference type="GO" id="GO:0003689">
    <property type="term" value="F:DNA clamp loader activity"/>
    <property type="evidence" value="ECO:0007669"/>
    <property type="project" value="TreeGrafter"/>
</dbReference>
<evidence type="ECO:0000256" key="4">
    <source>
        <dbReference type="ARBA" id="ARBA00022763"/>
    </source>
</evidence>
<accession>A0A427XST6</accession>
<name>A0A427XST6_9TREE</name>
<comment type="similarity">
    <text evidence="2">Belongs to the rad17/RAD24 family.</text>
</comment>
<dbReference type="GO" id="GO:0006281">
    <property type="term" value="P:DNA repair"/>
    <property type="evidence" value="ECO:0007669"/>
    <property type="project" value="InterPro"/>
</dbReference>
<evidence type="ECO:0000259" key="9">
    <source>
        <dbReference type="Pfam" id="PF25812"/>
    </source>
</evidence>
<feature type="compositionally biased region" description="Low complexity" evidence="8">
    <location>
        <begin position="37"/>
        <end position="61"/>
    </location>
</feature>
<keyword evidence="3" id="KW-0547">Nucleotide-binding</keyword>
<evidence type="ECO:0000256" key="7">
    <source>
        <dbReference type="ARBA" id="ARBA00023306"/>
    </source>
</evidence>
<keyword evidence="7" id="KW-0131">Cell cycle</keyword>
<evidence type="ECO:0000256" key="8">
    <source>
        <dbReference type="SAM" id="MobiDB-lite"/>
    </source>
</evidence>
<feature type="compositionally biased region" description="Acidic residues" evidence="8">
    <location>
        <begin position="775"/>
        <end position="784"/>
    </location>
</feature>
<evidence type="ECO:0000256" key="5">
    <source>
        <dbReference type="ARBA" id="ARBA00022840"/>
    </source>
</evidence>
<gene>
    <name evidence="10" type="primary">RAD17</name>
    <name evidence="10" type="ORF">EHS24_008068</name>
</gene>
<feature type="region of interest" description="Disordered" evidence="8">
    <location>
        <begin position="1"/>
        <end position="151"/>
    </location>
</feature>